<evidence type="ECO:0000313" key="3">
    <source>
        <dbReference type="Proteomes" id="UP001159428"/>
    </source>
</evidence>
<reference evidence="2 3" key="1">
    <citation type="submission" date="2022-05" db="EMBL/GenBank/DDBJ databases">
        <authorList>
            <consortium name="Genoscope - CEA"/>
            <person name="William W."/>
        </authorList>
    </citation>
    <scope>NUCLEOTIDE SEQUENCE [LARGE SCALE GENOMIC DNA]</scope>
</reference>
<evidence type="ECO:0000313" key="2">
    <source>
        <dbReference type="EMBL" id="CAH3162147.1"/>
    </source>
</evidence>
<gene>
    <name evidence="2" type="ORF">PMEA_00034152</name>
</gene>
<dbReference type="Gene3D" id="2.60.20.10">
    <property type="entry name" value="Crystallins"/>
    <property type="match status" value="1"/>
</dbReference>
<dbReference type="AlphaFoldDB" id="A0AAU9XYY7"/>
<evidence type="ECO:0000256" key="1">
    <source>
        <dbReference type="SAM" id="MobiDB-lite"/>
    </source>
</evidence>
<sequence length="95" mass="10391">MADNASVVLLHADENYQPPPPKAVKEDTPDLTAIGLSTGARSLKVGKSAGDWHVFTEVNYAGDRGRVNQGLNYRNPQEMDLPRDKPVMSLKRADS</sequence>
<dbReference type="EMBL" id="CALNXJ010000083">
    <property type="protein sequence ID" value="CAH3162147.1"/>
    <property type="molecule type" value="Genomic_DNA"/>
</dbReference>
<feature type="region of interest" description="Disordered" evidence="1">
    <location>
        <begin position="72"/>
        <end position="95"/>
    </location>
</feature>
<organism evidence="2 3">
    <name type="scientific">Pocillopora meandrina</name>
    <dbReference type="NCBI Taxonomy" id="46732"/>
    <lineage>
        <taxon>Eukaryota</taxon>
        <taxon>Metazoa</taxon>
        <taxon>Cnidaria</taxon>
        <taxon>Anthozoa</taxon>
        <taxon>Hexacorallia</taxon>
        <taxon>Scleractinia</taxon>
        <taxon>Astrocoeniina</taxon>
        <taxon>Pocilloporidae</taxon>
        <taxon>Pocillopora</taxon>
    </lineage>
</organism>
<name>A0AAU9XYY7_9CNID</name>
<comment type="caution">
    <text evidence="2">The sequence shown here is derived from an EMBL/GenBank/DDBJ whole genome shotgun (WGS) entry which is preliminary data.</text>
</comment>
<keyword evidence="3" id="KW-1185">Reference proteome</keyword>
<accession>A0AAU9XYY7</accession>
<feature type="compositionally biased region" description="Basic and acidic residues" evidence="1">
    <location>
        <begin position="80"/>
        <end position="95"/>
    </location>
</feature>
<dbReference type="Proteomes" id="UP001159428">
    <property type="component" value="Unassembled WGS sequence"/>
</dbReference>
<protein>
    <submittedName>
        <fullName evidence="2">Uncharacterized protein</fullName>
    </submittedName>
</protein>
<proteinExistence type="predicted"/>